<dbReference type="SUPFAM" id="SSF46894">
    <property type="entry name" value="C-terminal effector domain of the bipartite response regulators"/>
    <property type="match status" value="1"/>
</dbReference>
<keyword evidence="1" id="KW-0805">Transcription regulation</keyword>
<evidence type="ECO:0000256" key="3">
    <source>
        <dbReference type="ARBA" id="ARBA00023163"/>
    </source>
</evidence>
<sequence>MQAHPTTSPPPPRAAPALEPLRALSASLLQLAALARTAPPEGLLLQALQMLRGTLVDFDTAWWGEVSAGDAGAPPRNWLHGSIGLAKGFAAEWNALAMADLFAQQSMDQLGVVLRESADDMPPQGVEQGVEIPPDIDAFCRRHGLYHCMAITVAMPKSGLMFFVSMYRGPGRPNFTDTEAALFGEFVPHLLAHWQHRLEQLQTAPAGNGPWDSYALADGAGQLLFVGLRVGRALQAAYPDWSGTALPAALLGALPATLPGSLALGRACRLRLEACGPLLAISMPSPHDSKPPLAPRELSAATLYAHGQSYKDIATTLGLTPATVRTYLRSAYAQLGVRNKVELVAALRR</sequence>
<dbReference type="CDD" id="cd06170">
    <property type="entry name" value="LuxR_C_like"/>
    <property type="match status" value="1"/>
</dbReference>
<dbReference type="RefSeq" id="WP_184856486.1">
    <property type="nucleotide sequence ID" value="NZ_JACHLK010000002.1"/>
</dbReference>
<evidence type="ECO:0000313" key="5">
    <source>
        <dbReference type="EMBL" id="MBB6559098.1"/>
    </source>
</evidence>
<comment type="caution">
    <text evidence="5">The sequence shown here is derived from an EMBL/GenBank/DDBJ whole genome shotgun (WGS) entry which is preliminary data.</text>
</comment>
<dbReference type="AlphaFoldDB" id="A0A7X0PBY6"/>
<dbReference type="PROSITE" id="PS50043">
    <property type="entry name" value="HTH_LUXR_2"/>
    <property type="match status" value="1"/>
</dbReference>
<dbReference type="PANTHER" id="PTHR44688">
    <property type="entry name" value="DNA-BINDING TRANSCRIPTIONAL ACTIVATOR DEVR_DOSR"/>
    <property type="match status" value="1"/>
</dbReference>
<keyword evidence="2 5" id="KW-0238">DNA-binding</keyword>
<evidence type="ECO:0000313" key="6">
    <source>
        <dbReference type="Proteomes" id="UP000575083"/>
    </source>
</evidence>
<organism evidence="5 6">
    <name type="scientific">Acidovorax soli</name>
    <dbReference type="NCBI Taxonomy" id="592050"/>
    <lineage>
        <taxon>Bacteria</taxon>
        <taxon>Pseudomonadati</taxon>
        <taxon>Pseudomonadota</taxon>
        <taxon>Betaproteobacteria</taxon>
        <taxon>Burkholderiales</taxon>
        <taxon>Comamonadaceae</taxon>
        <taxon>Acidovorax</taxon>
    </lineage>
</organism>
<proteinExistence type="predicted"/>
<evidence type="ECO:0000256" key="1">
    <source>
        <dbReference type="ARBA" id="ARBA00023015"/>
    </source>
</evidence>
<keyword evidence="3" id="KW-0804">Transcription</keyword>
<name>A0A7X0PBY6_9BURK</name>
<dbReference type="InterPro" id="IPR016032">
    <property type="entry name" value="Sig_transdc_resp-reg_C-effctor"/>
</dbReference>
<dbReference type="PRINTS" id="PR00038">
    <property type="entry name" value="HTHLUXR"/>
</dbReference>
<dbReference type="EMBL" id="JACHLK010000002">
    <property type="protein sequence ID" value="MBB6559098.1"/>
    <property type="molecule type" value="Genomic_DNA"/>
</dbReference>
<keyword evidence="6" id="KW-1185">Reference proteome</keyword>
<dbReference type="InterPro" id="IPR036388">
    <property type="entry name" value="WH-like_DNA-bd_sf"/>
</dbReference>
<feature type="domain" description="HTH luxR-type" evidence="4">
    <location>
        <begin position="286"/>
        <end position="349"/>
    </location>
</feature>
<dbReference type="Pfam" id="PF00196">
    <property type="entry name" value="GerE"/>
    <property type="match status" value="1"/>
</dbReference>
<accession>A0A7X0PBY6</accession>
<dbReference type="Proteomes" id="UP000575083">
    <property type="component" value="Unassembled WGS sequence"/>
</dbReference>
<dbReference type="Gene3D" id="1.10.10.10">
    <property type="entry name" value="Winged helix-like DNA-binding domain superfamily/Winged helix DNA-binding domain"/>
    <property type="match status" value="1"/>
</dbReference>
<dbReference type="PANTHER" id="PTHR44688:SF16">
    <property type="entry name" value="DNA-BINDING TRANSCRIPTIONAL ACTIVATOR DEVR_DOSR"/>
    <property type="match status" value="1"/>
</dbReference>
<evidence type="ECO:0000259" key="4">
    <source>
        <dbReference type="PROSITE" id="PS50043"/>
    </source>
</evidence>
<dbReference type="InterPro" id="IPR000792">
    <property type="entry name" value="Tscrpt_reg_LuxR_C"/>
</dbReference>
<dbReference type="GO" id="GO:0006355">
    <property type="term" value="P:regulation of DNA-templated transcription"/>
    <property type="evidence" value="ECO:0007669"/>
    <property type="project" value="InterPro"/>
</dbReference>
<dbReference type="GO" id="GO:0003677">
    <property type="term" value="F:DNA binding"/>
    <property type="evidence" value="ECO:0007669"/>
    <property type="project" value="UniProtKB-KW"/>
</dbReference>
<dbReference type="SMART" id="SM00421">
    <property type="entry name" value="HTH_LUXR"/>
    <property type="match status" value="1"/>
</dbReference>
<protein>
    <submittedName>
        <fullName evidence="5">DNA-binding CsgD family transcriptional regulator</fullName>
    </submittedName>
</protein>
<gene>
    <name evidence="5" type="ORF">HNP48_001762</name>
</gene>
<reference evidence="5 6" key="1">
    <citation type="submission" date="2020-08" db="EMBL/GenBank/DDBJ databases">
        <title>Functional genomics of gut bacteria from endangered species of beetles.</title>
        <authorList>
            <person name="Carlos-Shanley C."/>
        </authorList>
    </citation>
    <scope>NUCLEOTIDE SEQUENCE [LARGE SCALE GENOMIC DNA]</scope>
    <source>
        <strain evidence="5 6">S00198</strain>
    </source>
</reference>
<evidence type="ECO:0000256" key="2">
    <source>
        <dbReference type="ARBA" id="ARBA00023125"/>
    </source>
</evidence>